<proteinExistence type="predicted"/>
<reference evidence="4 5" key="1">
    <citation type="submission" date="2019-09" db="EMBL/GenBank/DDBJ databases">
        <title>The draft genomes of Allium pathogen Pseudomonas sp.</title>
        <authorList>
            <person name="Fujikawa T."/>
            <person name="Sawada H."/>
        </authorList>
    </citation>
    <scope>NUCLEOTIDE SEQUENCE [LARGE SCALE GENOMIC DNA]</scope>
    <source>
        <strain evidence="4 5">MAFF 730085</strain>
    </source>
</reference>
<dbReference type="NCBIfam" id="TIGR01541">
    <property type="entry name" value="tape_meas_lam_C"/>
    <property type="match status" value="1"/>
</dbReference>
<dbReference type="RefSeq" id="WP_152750246.1">
    <property type="nucleotide sequence ID" value="NZ_VUBA01000100.1"/>
</dbReference>
<dbReference type="Pfam" id="PF06791">
    <property type="entry name" value="TMP_2"/>
    <property type="match status" value="2"/>
</dbReference>
<name>A0A5N7JVS1_9PSED</name>
<gene>
    <name evidence="4" type="ORF">F0170_16820</name>
</gene>
<feature type="domain" description="Bacteriophage tail tape measure N-terminal" evidence="2">
    <location>
        <begin position="208"/>
        <end position="328"/>
    </location>
</feature>
<dbReference type="InterPro" id="IPR006431">
    <property type="entry name" value="Phage_tape_meas_C"/>
</dbReference>
<organism evidence="4 5">
    <name type="scientific">Pseudomonas kitaguniensis</name>
    <dbReference type="NCBI Taxonomy" id="2607908"/>
    <lineage>
        <taxon>Bacteria</taxon>
        <taxon>Pseudomonadati</taxon>
        <taxon>Pseudomonadota</taxon>
        <taxon>Gammaproteobacteria</taxon>
        <taxon>Pseudomonadales</taxon>
        <taxon>Pseudomonadaceae</taxon>
        <taxon>Pseudomonas</taxon>
    </lineage>
</organism>
<evidence type="ECO:0000259" key="2">
    <source>
        <dbReference type="Pfam" id="PF06791"/>
    </source>
</evidence>
<dbReference type="Pfam" id="PF09718">
    <property type="entry name" value="Tape_meas_lam_C"/>
    <property type="match status" value="1"/>
</dbReference>
<feature type="domain" description="Bacteriophage tail tape measure C-terminal" evidence="3">
    <location>
        <begin position="905"/>
        <end position="979"/>
    </location>
</feature>
<evidence type="ECO:0000256" key="1">
    <source>
        <dbReference type="SAM" id="MobiDB-lite"/>
    </source>
</evidence>
<comment type="caution">
    <text evidence="4">The sequence shown here is derived from an EMBL/GenBank/DDBJ whole genome shotgun (WGS) entry which is preliminary data.</text>
</comment>
<dbReference type="InterPro" id="IPR009628">
    <property type="entry name" value="Phage_tape_measure_N"/>
</dbReference>
<feature type="region of interest" description="Disordered" evidence="1">
    <location>
        <begin position="860"/>
        <end position="882"/>
    </location>
</feature>
<protein>
    <submittedName>
        <fullName evidence="4">Phage tail tape measure protein</fullName>
    </submittedName>
</protein>
<evidence type="ECO:0000313" key="5">
    <source>
        <dbReference type="Proteomes" id="UP000325438"/>
    </source>
</evidence>
<sequence>MSTIAELGIAVDSGEAVKATSDLENLAKAGAKAEKAADGVASGFDKAATAASDLSASERKLSESLDEAKARLLATAKASLESSEYYQRLTTSVNTNASAMESSGSSASSLAALQRRLQAESDALIGSTDRQAEATKKAAAATGAQAEGLQELLGKLNPTMAALDKLDQQQAQLQKYKATGVIDADTFREYSARIDASRQKLGEFDEGLRKTGVSSGQTQAALRQLPAQFTDIFTSLAGGQNPLMVLIQQGGQIKDSFGGIGPTMDALRDKFRSLFSGGAGAAVLGESLAGIASGAKDTAESAGEASESLSDLAESSNTAAEAAENAQKAVGAIRRAMSGVTFGVAGMALALAAVVVSLGTMVYGYKTGSQEADEYNKALILTGNYAGTSASRLADLAQQVSATNGTTSEAAASLTKLASSGVVAGDSFKVIADAAAAMEDATGRSVDATIAEFVKIAKDPVAAAKELNDQYHFLTASVYSQIVALKEQGDTIGAAKLLTDTYADTVNSRSTEITDNLGFIEKAWKGITDEAKKSLDAIKNIGRDEGPTKRITDLTRSVAYAESALKANPSDTDVKKKLAASKQELEFLVGQRDTQDAINKAQALYQSKQDKAQESQRAFDAREKSFRSNKQKRDAELRELDRELQSFRDADPNDPRLAQDRVNKQRENINAKFKDPKTASAGAVDLTAYNDAQNALKGIQDEYTNTFRQLDAAQKAGLISQADYATQRAVLIRAEKDEVTAGYEAGISALEAAQGKKTTTAAQSIQLDQKIADAHAGMVKAQKDADSQLEVLATSETGRLAKQERSIASYVQALGQQQRALELAGQRAVLGVGQGDRQNALNGELNSQQDRFAQQALELANQKSDPSRNMSEEEFKRKSQALADANKNATDQIRQNYADVEAAQGDWTKGASAAWENYLDSARNIAGQTKSLFSNAFSSMEDAVVNFAMTGKASFSDFAKSILADMARIATRQASSALLSSLVSATATYFGGSAAAGAGNGLSAGSAGAVSSNLGASQAGYSSTYLQADGGAWSRGVQMFADGGAFTNSVVSKPTAFGMANGKTGVMGEAGDEAIMPLTRTANGKLGVMSVGGGGGTSVSLSMPIMVMTDEESGKSEGDELDTELFQRNMQERMRTVAKEEIAKSWRQGGVSSRNVKG</sequence>
<evidence type="ECO:0000259" key="3">
    <source>
        <dbReference type="Pfam" id="PF09718"/>
    </source>
</evidence>
<feature type="region of interest" description="Disordered" evidence="1">
    <location>
        <begin position="608"/>
        <end position="671"/>
    </location>
</feature>
<feature type="domain" description="Bacteriophage tail tape measure N-terminal" evidence="2">
    <location>
        <begin position="332"/>
        <end position="482"/>
    </location>
</feature>
<evidence type="ECO:0000313" key="4">
    <source>
        <dbReference type="EMBL" id="MPQ85508.1"/>
    </source>
</evidence>
<dbReference type="EMBL" id="VUBA01000100">
    <property type="protein sequence ID" value="MPQ85508.1"/>
    <property type="molecule type" value="Genomic_DNA"/>
</dbReference>
<accession>A0A5N7JVS1</accession>
<dbReference type="AlphaFoldDB" id="A0A5N7JVS1"/>
<dbReference type="Proteomes" id="UP000325438">
    <property type="component" value="Unassembled WGS sequence"/>
</dbReference>